<sequence length="163" mass="18172">MSIILPNFCLTCVVATPKGCEQQSLVLTDYLTKNSATKNLGLILYFYPKDNTTGCSTQAQDFSHFAAKFASLGYQIIGVSRDSVKSHEKFIQAKGINFPLISDSCEQLCQHFGVIGEKQLYGKTYLGIVRSTFVFDKNAKLVHELRNIKAKGHVEKLFAMLTH</sequence>
<evidence type="ECO:0000256" key="6">
    <source>
        <dbReference type="ARBA" id="ARBA00023002"/>
    </source>
</evidence>
<feature type="domain" description="Thioredoxin" evidence="13">
    <location>
        <begin position="1"/>
        <end position="163"/>
    </location>
</feature>
<dbReference type="GO" id="GO:0034599">
    <property type="term" value="P:cellular response to oxidative stress"/>
    <property type="evidence" value="ECO:0007669"/>
    <property type="project" value="TreeGrafter"/>
</dbReference>
<evidence type="ECO:0000256" key="2">
    <source>
        <dbReference type="ARBA" id="ARBA00011245"/>
    </source>
</evidence>
<evidence type="ECO:0000313" key="14">
    <source>
        <dbReference type="EMBL" id="ELA08374.1"/>
    </source>
</evidence>
<comment type="catalytic activity">
    <reaction evidence="12">
        <text>a hydroperoxide + [thioredoxin]-dithiol = an alcohol + [thioredoxin]-disulfide + H2O</text>
        <dbReference type="Rhea" id="RHEA:62620"/>
        <dbReference type="Rhea" id="RHEA-COMP:10698"/>
        <dbReference type="Rhea" id="RHEA-COMP:10700"/>
        <dbReference type="ChEBI" id="CHEBI:15377"/>
        <dbReference type="ChEBI" id="CHEBI:29950"/>
        <dbReference type="ChEBI" id="CHEBI:30879"/>
        <dbReference type="ChEBI" id="CHEBI:35924"/>
        <dbReference type="ChEBI" id="CHEBI:50058"/>
        <dbReference type="EC" id="1.11.1.24"/>
    </reaction>
</comment>
<dbReference type="Proteomes" id="UP000023795">
    <property type="component" value="Unassembled WGS sequence"/>
</dbReference>
<dbReference type="Gene3D" id="3.40.30.10">
    <property type="entry name" value="Glutaredoxin"/>
    <property type="match status" value="1"/>
</dbReference>
<dbReference type="CDD" id="cd03017">
    <property type="entry name" value="PRX_BCP"/>
    <property type="match status" value="1"/>
</dbReference>
<dbReference type="InterPro" id="IPR050924">
    <property type="entry name" value="Peroxiredoxin_BCP/PrxQ"/>
</dbReference>
<dbReference type="SUPFAM" id="SSF52833">
    <property type="entry name" value="Thioredoxin-like"/>
    <property type="match status" value="1"/>
</dbReference>
<comment type="function">
    <text evidence="1">Thiol-specific peroxidase that catalyzes the reduction of hydrogen peroxide and organic hydroperoxides to water and alcohols, respectively. Plays a role in cell protection against oxidative stress by detoxifying peroxides and as sensor of hydrogen peroxide-mediated signaling events.</text>
</comment>
<dbReference type="EMBL" id="ANIN01000002">
    <property type="protein sequence ID" value="ELA08374.1"/>
    <property type="molecule type" value="Genomic_DNA"/>
</dbReference>
<dbReference type="OrthoDB" id="9812811at2"/>
<dbReference type="AlphaFoldDB" id="L2F5N2"/>
<dbReference type="PROSITE" id="PS51352">
    <property type="entry name" value="THIOREDOXIN_2"/>
    <property type="match status" value="1"/>
</dbReference>
<keyword evidence="15" id="KW-1185">Reference proteome</keyword>
<evidence type="ECO:0000256" key="9">
    <source>
        <dbReference type="ARBA" id="ARBA00032824"/>
    </source>
</evidence>
<dbReference type="InterPro" id="IPR013766">
    <property type="entry name" value="Thioredoxin_domain"/>
</dbReference>
<keyword evidence="5" id="KW-0049">Antioxidant</keyword>
<dbReference type="InterPro" id="IPR000866">
    <property type="entry name" value="AhpC/TSA"/>
</dbReference>
<name>L2F5N2_9GAMM</name>
<evidence type="ECO:0000256" key="1">
    <source>
        <dbReference type="ARBA" id="ARBA00003330"/>
    </source>
</evidence>
<evidence type="ECO:0000256" key="5">
    <source>
        <dbReference type="ARBA" id="ARBA00022862"/>
    </source>
</evidence>
<comment type="subunit">
    <text evidence="2">Monomer.</text>
</comment>
<evidence type="ECO:0000256" key="8">
    <source>
        <dbReference type="ARBA" id="ARBA00023284"/>
    </source>
</evidence>
<dbReference type="EC" id="1.11.1.24" evidence="3"/>
<evidence type="ECO:0000259" key="13">
    <source>
        <dbReference type="PROSITE" id="PS51352"/>
    </source>
</evidence>
<keyword evidence="4" id="KW-0575">Peroxidase</keyword>
<evidence type="ECO:0000256" key="3">
    <source>
        <dbReference type="ARBA" id="ARBA00013017"/>
    </source>
</evidence>
<evidence type="ECO:0000256" key="7">
    <source>
        <dbReference type="ARBA" id="ARBA00023157"/>
    </source>
</evidence>
<dbReference type="eggNOG" id="COG1225">
    <property type="taxonomic scope" value="Bacteria"/>
</dbReference>
<dbReference type="GO" id="GO:0008379">
    <property type="term" value="F:thioredoxin peroxidase activity"/>
    <property type="evidence" value="ECO:0007669"/>
    <property type="project" value="TreeGrafter"/>
</dbReference>
<evidence type="ECO:0000256" key="12">
    <source>
        <dbReference type="ARBA" id="ARBA00049091"/>
    </source>
</evidence>
<comment type="caution">
    <text evidence="14">The sequence shown here is derived from an EMBL/GenBank/DDBJ whole genome shotgun (WGS) entry which is preliminary data.</text>
</comment>
<evidence type="ECO:0000256" key="11">
    <source>
        <dbReference type="ARBA" id="ARBA00042639"/>
    </source>
</evidence>
<organism evidence="14 15">
    <name type="scientific">Moraxella macacae 0408225</name>
    <dbReference type="NCBI Taxonomy" id="1230338"/>
    <lineage>
        <taxon>Bacteria</taxon>
        <taxon>Pseudomonadati</taxon>
        <taxon>Pseudomonadota</taxon>
        <taxon>Gammaproteobacteria</taxon>
        <taxon>Moraxellales</taxon>
        <taxon>Moraxellaceae</taxon>
        <taxon>Moraxella</taxon>
    </lineage>
</organism>
<reference evidence="14 15" key="1">
    <citation type="journal article" date="2013" name="Genome Announc.">
        <title>Genome Sequence of Moraxella macacae 0408225, a Novel Bacterial Species Isolated from a Cynomolgus Macaque with Epistaxis.</title>
        <authorList>
            <person name="Ladner J.T."/>
            <person name="Whitehouse C.A."/>
            <person name="Koroleva G.I."/>
            <person name="Palacios G.F."/>
        </authorList>
    </citation>
    <scope>NUCLEOTIDE SEQUENCE [LARGE SCALE GENOMIC DNA]</scope>
    <source>
        <strain evidence="14 15">0408225</strain>
    </source>
</reference>
<evidence type="ECO:0000256" key="10">
    <source>
        <dbReference type="ARBA" id="ARBA00038489"/>
    </source>
</evidence>
<dbReference type="PANTHER" id="PTHR42801">
    <property type="entry name" value="THIOREDOXIN-DEPENDENT PEROXIDE REDUCTASE"/>
    <property type="match status" value="1"/>
</dbReference>
<comment type="similarity">
    <text evidence="10">Belongs to the peroxiredoxin family. BCP/PrxQ subfamily.</text>
</comment>
<dbReference type="PANTHER" id="PTHR42801:SF4">
    <property type="entry name" value="AHPC_TSA FAMILY PROTEIN"/>
    <property type="match status" value="1"/>
</dbReference>
<protein>
    <recommendedName>
        <fullName evidence="3">thioredoxin-dependent peroxiredoxin</fullName>
        <ecNumber evidence="3">1.11.1.24</ecNumber>
    </recommendedName>
    <alternativeName>
        <fullName evidence="9">Thioredoxin peroxidase</fullName>
    </alternativeName>
    <alternativeName>
        <fullName evidence="11">Thioredoxin-dependent peroxiredoxin Bcp</fullName>
    </alternativeName>
</protein>
<dbReference type="FunFam" id="3.40.30.10:FF:000007">
    <property type="entry name" value="Thioredoxin-dependent thiol peroxidase"/>
    <property type="match status" value="1"/>
</dbReference>
<keyword evidence="8" id="KW-0676">Redox-active center</keyword>
<evidence type="ECO:0000313" key="15">
    <source>
        <dbReference type="Proteomes" id="UP000023795"/>
    </source>
</evidence>
<accession>L2F5N2</accession>
<dbReference type="PATRIC" id="fig|1230338.3.peg.1584"/>
<keyword evidence="7" id="KW-1015">Disulfide bond</keyword>
<evidence type="ECO:0000256" key="4">
    <source>
        <dbReference type="ARBA" id="ARBA00022559"/>
    </source>
</evidence>
<dbReference type="InterPro" id="IPR036249">
    <property type="entry name" value="Thioredoxin-like_sf"/>
</dbReference>
<dbReference type="STRING" id="1230338.MOMA_07431"/>
<dbReference type="RefSeq" id="WP_009501927.1">
    <property type="nucleotide sequence ID" value="NZ_ANIN01000002.1"/>
</dbReference>
<proteinExistence type="inferred from homology"/>
<keyword evidence="6" id="KW-0560">Oxidoreductase</keyword>
<dbReference type="GO" id="GO:0045454">
    <property type="term" value="P:cell redox homeostasis"/>
    <property type="evidence" value="ECO:0007669"/>
    <property type="project" value="TreeGrafter"/>
</dbReference>
<dbReference type="Pfam" id="PF00578">
    <property type="entry name" value="AhpC-TSA"/>
    <property type="match status" value="1"/>
</dbReference>
<dbReference type="GO" id="GO:0005737">
    <property type="term" value="C:cytoplasm"/>
    <property type="evidence" value="ECO:0007669"/>
    <property type="project" value="TreeGrafter"/>
</dbReference>
<gene>
    <name evidence="14" type="ORF">MOMA_07431</name>
</gene>